<keyword evidence="4" id="KW-1185">Reference proteome</keyword>
<evidence type="ECO:0000313" key="4">
    <source>
        <dbReference type="Proteomes" id="UP000467700"/>
    </source>
</evidence>
<protein>
    <submittedName>
        <fullName evidence="3">Uncharacterized protein</fullName>
    </submittedName>
</protein>
<proteinExistence type="predicted"/>
<sequence>MMEPPPLPPQVDAKRAPHLPPPPNQGPNDPYENSLSQIPDHRSPHWEPCSCCTTAPEGNTLSSQPEVPPPPAGHPQTDTPEDPGKSSSIHKGADLILDLLNKEKHCLADVFQEKLASEVGNVRNQLRQMSAVHQGEKLLWEEERLSWGRERENWEQERLSWEQERRQWDEMRRQFDCQLNEEHRQLKDLKKSHAQANKVNAEMIEMMRKWKDEKDSFQAEADEWKEKYRQLYAHWEGRESHWKEHHEAIDRAGCIVSDGQLKRKKSAPMGLYLQTDFSA</sequence>
<comment type="caution">
    <text evidence="3">The sequence shown here is derived from an EMBL/GenBank/DDBJ whole genome shotgun (WGS) entry which is preliminary data.</text>
</comment>
<organism evidence="3 4">
    <name type="scientific">Cyclocybe aegerita</name>
    <name type="common">Black poplar mushroom</name>
    <name type="synonym">Agrocybe aegerita</name>
    <dbReference type="NCBI Taxonomy" id="1973307"/>
    <lineage>
        <taxon>Eukaryota</taxon>
        <taxon>Fungi</taxon>
        <taxon>Dikarya</taxon>
        <taxon>Basidiomycota</taxon>
        <taxon>Agaricomycotina</taxon>
        <taxon>Agaricomycetes</taxon>
        <taxon>Agaricomycetidae</taxon>
        <taxon>Agaricales</taxon>
        <taxon>Agaricineae</taxon>
        <taxon>Bolbitiaceae</taxon>
        <taxon>Cyclocybe</taxon>
    </lineage>
</organism>
<dbReference type="AlphaFoldDB" id="A0A8S0WJD3"/>
<feature type="region of interest" description="Disordered" evidence="2">
    <location>
        <begin position="1"/>
        <end position="89"/>
    </location>
</feature>
<dbReference type="OrthoDB" id="10433045at2759"/>
<feature type="coiled-coil region" evidence="1">
    <location>
        <begin position="151"/>
        <end position="227"/>
    </location>
</feature>
<dbReference type="Proteomes" id="UP000467700">
    <property type="component" value="Unassembled WGS sequence"/>
</dbReference>
<evidence type="ECO:0000313" key="3">
    <source>
        <dbReference type="EMBL" id="CAA7263743.1"/>
    </source>
</evidence>
<accession>A0A8S0WJD3</accession>
<reference evidence="3 4" key="1">
    <citation type="submission" date="2020-01" db="EMBL/GenBank/DDBJ databases">
        <authorList>
            <person name="Gupta K D."/>
        </authorList>
    </citation>
    <scope>NUCLEOTIDE SEQUENCE [LARGE SCALE GENOMIC DNA]</scope>
</reference>
<feature type="compositionally biased region" description="Polar residues" evidence="2">
    <location>
        <begin position="56"/>
        <end position="65"/>
    </location>
</feature>
<evidence type="ECO:0000256" key="2">
    <source>
        <dbReference type="SAM" id="MobiDB-lite"/>
    </source>
</evidence>
<keyword evidence="1" id="KW-0175">Coiled coil</keyword>
<evidence type="ECO:0000256" key="1">
    <source>
        <dbReference type="SAM" id="Coils"/>
    </source>
</evidence>
<dbReference type="EMBL" id="CACVBS010000041">
    <property type="protein sequence ID" value="CAA7263743.1"/>
    <property type="molecule type" value="Genomic_DNA"/>
</dbReference>
<name>A0A8S0WJD3_CYCAE</name>
<gene>
    <name evidence="3" type="ORF">AAE3_LOCUS5945</name>
</gene>